<evidence type="ECO:0000256" key="5">
    <source>
        <dbReference type="SAM" id="MobiDB-lite"/>
    </source>
</evidence>
<sequence>MEEESQIVNDDKKIDSDINNTNDENKDDVSIMAAFKNVIDDERNRGIIYISRIPPKMGPHHIREIMSKFGEVDRIFLRPEDKSKHEQRVKMRRGNYIRYIDGWVEFKNKKVAKSVASSLNNTNIGGKKRHNIWRDDMWCIKYLSNFKWHNLTEHNRYLKSVRKARLQARLSLVQKENNYYLQQVEKARRMEKNSTKQHKDKTDDNLNEQNDKQSIGSSNTLQESKKPSSHSVIENNESKISKKSLKLLL</sequence>
<dbReference type="InterPro" id="IPR034353">
    <property type="entry name" value="ABT1/ESF2_RRM"/>
</dbReference>
<gene>
    <name evidence="6" type="ORF">RS030_6774</name>
</gene>
<dbReference type="GO" id="GO:0000472">
    <property type="term" value="P:endonucleolytic cleavage to generate mature 5'-end of SSU-rRNA from (SSU-rRNA, 5.8S rRNA, LSU-rRNA)"/>
    <property type="evidence" value="ECO:0007669"/>
    <property type="project" value="TreeGrafter"/>
</dbReference>
<dbReference type="Proteomes" id="UP001311799">
    <property type="component" value="Unassembled WGS sequence"/>
</dbReference>
<comment type="similarity">
    <text evidence="2">Belongs to the ESF2/ABP1 family.</text>
</comment>
<dbReference type="GO" id="GO:0000480">
    <property type="term" value="P:endonucleolytic cleavage in 5'-ETS of tricistronic rRNA transcript (SSU-rRNA, 5.8S rRNA, LSU-rRNA)"/>
    <property type="evidence" value="ECO:0007669"/>
    <property type="project" value="TreeGrafter"/>
</dbReference>
<dbReference type="CDD" id="cd12263">
    <property type="entry name" value="RRM_ABT1_like"/>
    <property type="match status" value="1"/>
</dbReference>
<dbReference type="InterPro" id="IPR012677">
    <property type="entry name" value="Nucleotide-bd_a/b_plait_sf"/>
</dbReference>
<dbReference type="GO" id="GO:0003723">
    <property type="term" value="F:RNA binding"/>
    <property type="evidence" value="ECO:0007669"/>
    <property type="project" value="UniProtKB-KW"/>
</dbReference>
<evidence type="ECO:0000313" key="7">
    <source>
        <dbReference type="Proteomes" id="UP001311799"/>
    </source>
</evidence>
<comment type="subcellular location">
    <subcellularLocation>
        <location evidence="1">Nucleus</location>
        <location evidence="1">Nucleolus</location>
    </subcellularLocation>
</comment>
<keyword evidence="3" id="KW-0694">RNA-binding</keyword>
<evidence type="ECO:0000256" key="1">
    <source>
        <dbReference type="ARBA" id="ARBA00004604"/>
    </source>
</evidence>
<dbReference type="InterPro" id="IPR035979">
    <property type="entry name" value="RBD_domain_sf"/>
</dbReference>
<feature type="compositionally biased region" description="Polar residues" evidence="5">
    <location>
        <begin position="212"/>
        <end position="222"/>
    </location>
</feature>
<dbReference type="PANTHER" id="PTHR12311">
    <property type="entry name" value="ACTIVATOR OF BASAL TRANSCRIPTION 1"/>
    <property type="match status" value="1"/>
</dbReference>
<evidence type="ECO:0000313" key="6">
    <source>
        <dbReference type="EMBL" id="KAK6588264.1"/>
    </source>
</evidence>
<dbReference type="SUPFAM" id="SSF54928">
    <property type="entry name" value="RNA-binding domain, RBD"/>
    <property type="match status" value="1"/>
</dbReference>
<dbReference type="EMBL" id="JAWDEY010000034">
    <property type="protein sequence ID" value="KAK6588264.1"/>
    <property type="molecule type" value="Genomic_DNA"/>
</dbReference>
<reference evidence="6 7" key="1">
    <citation type="submission" date="2023-10" db="EMBL/GenBank/DDBJ databases">
        <title>Comparative genomics analysis reveals potential genetic determinants of host preference in Cryptosporidium xiaoi.</title>
        <authorList>
            <person name="Xiao L."/>
            <person name="Li J."/>
        </authorList>
    </citation>
    <scope>NUCLEOTIDE SEQUENCE [LARGE SCALE GENOMIC DNA]</scope>
    <source>
        <strain evidence="6 7">52996</strain>
    </source>
</reference>
<comment type="caution">
    <text evidence="6">The sequence shown here is derived from an EMBL/GenBank/DDBJ whole genome shotgun (WGS) entry which is preliminary data.</text>
</comment>
<dbReference type="AlphaFoldDB" id="A0AAV9XVG1"/>
<keyword evidence="7" id="KW-1185">Reference proteome</keyword>
<dbReference type="GO" id="GO:0000447">
    <property type="term" value="P:endonucleolytic cleavage in ITS1 to separate SSU-rRNA from 5.8S rRNA and LSU-rRNA from tricistronic rRNA transcript (SSU-rRNA, 5.8S rRNA, LSU-rRNA)"/>
    <property type="evidence" value="ECO:0007669"/>
    <property type="project" value="TreeGrafter"/>
</dbReference>
<accession>A0AAV9XVG1</accession>
<organism evidence="6 7">
    <name type="scientific">Cryptosporidium xiaoi</name>
    <dbReference type="NCBI Taxonomy" id="659607"/>
    <lineage>
        <taxon>Eukaryota</taxon>
        <taxon>Sar</taxon>
        <taxon>Alveolata</taxon>
        <taxon>Apicomplexa</taxon>
        <taxon>Conoidasida</taxon>
        <taxon>Coccidia</taxon>
        <taxon>Eucoccidiorida</taxon>
        <taxon>Eimeriorina</taxon>
        <taxon>Cryptosporidiidae</taxon>
        <taxon>Cryptosporidium</taxon>
    </lineage>
</organism>
<dbReference type="Gene3D" id="3.30.70.330">
    <property type="match status" value="1"/>
</dbReference>
<feature type="region of interest" description="Disordered" evidence="5">
    <location>
        <begin position="1"/>
        <end position="25"/>
    </location>
</feature>
<evidence type="ECO:0000256" key="3">
    <source>
        <dbReference type="ARBA" id="ARBA00022884"/>
    </source>
</evidence>
<proteinExistence type="inferred from homology"/>
<dbReference type="GO" id="GO:0005730">
    <property type="term" value="C:nucleolus"/>
    <property type="evidence" value="ECO:0007669"/>
    <property type="project" value="UniProtKB-SubCell"/>
</dbReference>
<evidence type="ECO:0000256" key="2">
    <source>
        <dbReference type="ARBA" id="ARBA00005819"/>
    </source>
</evidence>
<dbReference type="InterPro" id="IPR039119">
    <property type="entry name" value="ABT1/Esf2"/>
</dbReference>
<dbReference type="PANTHER" id="PTHR12311:SF7">
    <property type="entry name" value="ACTIVATOR OF BASAL TRANSCRIPTION 1"/>
    <property type="match status" value="1"/>
</dbReference>
<feature type="region of interest" description="Disordered" evidence="5">
    <location>
        <begin position="188"/>
        <end position="249"/>
    </location>
</feature>
<name>A0AAV9XVG1_9CRYT</name>
<keyword evidence="4" id="KW-0539">Nucleus</keyword>
<dbReference type="GO" id="GO:0034462">
    <property type="term" value="P:small-subunit processome assembly"/>
    <property type="evidence" value="ECO:0007669"/>
    <property type="project" value="TreeGrafter"/>
</dbReference>
<evidence type="ECO:0000256" key="4">
    <source>
        <dbReference type="ARBA" id="ARBA00023242"/>
    </source>
</evidence>
<evidence type="ECO:0008006" key="8">
    <source>
        <dbReference type="Google" id="ProtNLM"/>
    </source>
</evidence>
<protein>
    <recommendedName>
        <fullName evidence="8">RRM domain-containing protein</fullName>
    </recommendedName>
</protein>